<dbReference type="GO" id="GO:0005741">
    <property type="term" value="C:mitochondrial outer membrane"/>
    <property type="evidence" value="ECO:0007669"/>
    <property type="project" value="UniProtKB-SubCell"/>
</dbReference>
<reference evidence="12 13" key="1">
    <citation type="submission" date="2019-04" db="EMBL/GenBank/DDBJ databases">
        <authorList>
            <consortium name="Wellcome Sanger Institute Data Sharing"/>
        </authorList>
    </citation>
    <scope>NUCLEOTIDE SEQUENCE [LARGE SCALE GENOMIC DNA]</scope>
</reference>
<dbReference type="PANTHER" id="PTHR16501">
    <property type="entry name" value="TRANSPORT AND GOLGI ORGANIZATION PROTEIN 11"/>
    <property type="match status" value="1"/>
</dbReference>
<comment type="similarity">
    <text evidence="1 9">Belongs to the Tango11 family.</text>
</comment>
<accession>A0A8C9R8Z5</accession>
<dbReference type="PANTHER" id="PTHR16501:SF17">
    <property type="entry name" value="MITOCHONDRIAL FISSION FACTOR"/>
    <property type="match status" value="1"/>
</dbReference>
<evidence type="ECO:0000256" key="10">
    <source>
        <dbReference type="SAM" id="Coils"/>
    </source>
</evidence>
<comment type="subcellular location">
    <subcellularLocation>
        <location evidence="9">Mitochondrion outer membrane</location>
        <topology evidence="9">Single-pass type IV membrane protein</topology>
    </subcellularLocation>
    <subcellularLocation>
        <location evidence="9">Peroxisome</location>
    </subcellularLocation>
</comment>
<evidence type="ECO:0000256" key="3">
    <source>
        <dbReference type="ARBA" id="ARBA00022787"/>
    </source>
</evidence>
<feature type="coiled-coil region" evidence="10">
    <location>
        <begin position="44"/>
        <end position="71"/>
    </location>
</feature>
<evidence type="ECO:0000256" key="6">
    <source>
        <dbReference type="ARBA" id="ARBA00023128"/>
    </source>
</evidence>
<dbReference type="GeneTree" id="ENSGT00390000009776"/>
<evidence type="ECO:0000256" key="4">
    <source>
        <dbReference type="ARBA" id="ARBA00022989"/>
    </source>
</evidence>
<dbReference type="InterPro" id="IPR008518">
    <property type="entry name" value="Mff/Tango-11"/>
</dbReference>
<dbReference type="GO" id="GO:0006626">
    <property type="term" value="P:protein targeting to mitochondrion"/>
    <property type="evidence" value="ECO:0007669"/>
    <property type="project" value="TreeGrafter"/>
</dbReference>
<proteinExistence type="inferred from homology"/>
<feature type="domain" description="Mff-like" evidence="11">
    <location>
        <begin position="23"/>
        <end position="93"/>
    </location>
</feature>
<reference evidence="12" key="3">
    <citation type="submission" date="2025-09" db="UniProtKB">
        <authorList>
            <consortium name="Ensembl"/>
        </authorList>
    </citation>
    <scope>IDENTIFICATION</scope>
</reference>
<evidence type="ECO:0000256" key="2">
    <source>
        <dbReference type="ARBA" id="ARBA00022692"/>
    </source>
</evidence>
<keyword evidence="5 10" id="KW-0175">Coiled coil</keyword>
<organism evidence="12 13">
    <name type="scientific">Scleropages formosus</name>
    <name type="common">Asian bonytongue</name>
    <name type="synonym">Osteoglossum formosum</name>
    <dbReference type="NCBI Taxonomy" id="113540"/>
    <lineage>
        <taxon>Eukaryota</taxon>
        <taxon>Metazoa</taxon>
        <taxon>Chordata</taxon>
        <taxon>Craniata</taxon>
        <taxon>Vertebrata</taxon>
        <taxon>Euteleostomi</taxon>
        <taxon>Actinopterygii</taxon>
        <taxon>Neopterygii</taxon>
        <taxon>Teleostei</taxon>
        <taxon>Osteoglossocephala</taxon>
        <taxon>Osteoglossomorpha</taxon>
        <taxon>Osteoglossiformes</taxon>
        <taxon>Osteoglossidae</taxon>
        <taxon>Scleropages</taxon>
    </lineage>
</organism>
<evidence type="ECO:0000259" key="11">
    <source>
        <dbReference type="Pfam" id="PF05644"/>
    </source>
</evidence>
<dbReference type="GO" id="GO:0000266">
    <property type="term" value="P:mitochondrial fission"/>
    <property type="evidence" value="ECO:0007669"/>
    <property type="project" value="UniProtKB-UniRule"/>
</dbReference>
<dbReference type="InterPro" id="IPR039433">
    <property type="entry name" value="Mff-like_dom"/>
</dbReference>
<name>A0A8C9R8Z5_SCLFO</name>
<dbReference type="Proteomes" id="UP000694397">
    <property type="component" value="Chromosome 25"/>
</dbReference>
<sequence length="93" mass="10727">MTNGDDSPLCLILIESLCCISCSRFALSTMDLSAEGTPDDVADAVLLRRQIIKLNRRLQMLEEESRERAKRHMVMCSLSMAFWLVSSWAWFRR</sequence>
<reference evidence="12" key="2">
    <citation type="submission" date="2025-08" db="UniProtKB">
        <authorList>
            <consortium name="Ensembl"/>
        </authorList>
    </citation>
    <scope>IDENTIFICATION</scope>
</reference>
<evidence type="ECO:0000256" key="1">
    <source>
        <dbReference type="ARBA" id="ARBA00009806"/>
    </source>
</evidence>
<keyword evidence="3 9" id="KW-1000">Mitochondrion outer membrane</keyword>
<dbReference type="AlphaFoldDB" id="A0A8C9R8Z5"/>
<comment type="function">
    <text evidence="9">Plays a role in mitochondrial and peroxisomal fission. Promotes the recruitment and association of the fission mediator dynamin-related protein 1 (DNM1L) to the mitochondrial surface.</text>
</comment>
<protein>
    <recommendedName>
        <fullName evidence="9">Mitochondrial fission factor</fullName>
    </recommendedName>
</protein>
<keyword evidence="8 9" id="KW-0576">Peroxisome</keyword>
<evidence type="ECO:0000256" key="9">
    <source>
        <dbReference type="RuleBase" id="RU368040"/>
    </source>
</evidence>
<keyword evidence="13" id="KW-1185">Reference proteome</keyword>
<keyword evidence="2 9" id="KW-0812">Transmembrane</keyword>
<evidence type="ECO:0000313" key="13">
    <source>
        <dbReference type="Proteomes" id="UP000694397"/>
    </source>
</evidence>
<evidence type="ECO:0000313" key="12">
    <source>
        <dbReference type="Ensembl" id="ENSSFOP00015011119.1"/>
    </source>
</evidence>
<dbReference type="Ensembl" id="ENSSFOT00015011267.2">
    <property type="protein sequence ID" value="ENSSFOP00015011119.1"/>
    <property type="gene ID" value="ENSSFOG00015007194.2"/>
</dbReference>
<keyword evidence="6 9" id="KW-0496">Mitochondrion</keyword>
<dbReference type="Pfam" id="PF05644">
    <property type="entry name" value="Miff"/>
    <property type="match status" value="1"/>
</dbReference>
<dbReference type="OrthoDB" id="5986838at2759"/>
<evidence type="ECO:0000256" key="5">
    <source>
        <dbReference type="ARBA" id="ARBA00023054"/>
    </source>
</evidence>
<evidence type="ECO:0000256" key="7">
    <source>
        <dbReference type="ARBA" id="ARBA00023136"/>
    </source>
</evidence>
<keyword evidence="4 9" id="KW-1133">Transmembrane helix</keyword>
<dbReference type="GO" id="GO:0005777">
    <property type="term" value="C:peroxisome"/>
    <property type="evidence" value="ECO:0007669"/>
    <property type="project" value="UniProtKB-SubCell"/>
</dbReference>
<evidence type="ECO:0000256" key="8">
    <source>
        <dbReference type="ARBA" id="ARBA00023140"/>
    </source>
</evidence>
<keyword evidence="7 9" id="KW-0472">Membrane</keyword>
<dbReference type="GO" id="GO:0090314">
    <property type="term" value="P:positive regulation of protein targeting to membrane"/>
    <property type="evidence" value="ECO:0007669"/>
    <property type="project" value="UniProtKB-UniRule"/>
</dbReference>
<feature type="transmembrane region" description="Helical" evidence="9">
    <location>
        <begin position="73"/>
        <end position="91"/>
    </location>
</feature>
<dbReference type="GO" id="GO:0090141">
    <property type="term" value="P:positive regulation of mitochondrial fission"/>
    <property type="evidence" value="ECO:0007669"/>
    <property type="project" value="UniProtKB-UniRule"/>
</dbReference>